<dbReference type="EMBL" id="JBBPBN010000005">
    <property type="protein sequence ID" value="KAK9037757.1"/>
    <property type="molecule type" value="Genomic_DNA"/>
</dbReference>
<protein>
    <submittedName>
        <fullName evidence="1">Uncharacterized protein</fullName>
    </submittedName>
</protein>
<dbReference type="Proteomes" id="UP001396334">
    <property type="component" value="Unassembled WGS sequence"/>
</dbReference>
<evidence type="ECO:0000313" key="1">
    <source>
        <dbReference type="EMBL" id="KAK9037757.1"/>
    </source>
</evidence>
<reference evidence="1 2" key="1">
    <citation type="journal article" date="2024" name="G3 (Bethesda)">
        <title>Genome assembly of Hibiscus sabdariffa L. provides insights into metabolisms of medicinal natural products.</title>
        <authorList>
            <person name="Kim T."/>
        </authorList>
    </citation>
    <scope>NUCLEOTIDE SEQUENCE [LARGE SCALE GENOMIC DNA]</scope>
    <source>
        <strain evidence="1">TK-2024</strain>
        <tissue evidence="1">Old leaves</tissue>
    </source>
</reference>
<proteinExistence type="predicted"/>
<accession>A0ABR2TK74</accession>
<name>A0ABR2TK74_9ROSI</name>
<gene>
    <name evidence="1" type="ORF">V6N11_022657</name>
</gene>
<keyword evidence="2" id="KW-1185">Reference proteome</keyword>
<evidence type="ECO:0000313" key="2">
    <source>
        <dbReference type="Proteomes" id="UP001396334"/>
    </source>
</evidence>
<comment type="caution">
    <text evidence="1">The sequence shown here is derived from an EMBL/GenBank/DDBJ whole genome shotgun (WGS) entry which is preliminary data.</text>
</comment>
<organism evidence="1 2">
    <name type="scientific">Hibiscus sabdariffa</name>
    <name type="common">roselle</name>
    <dbReference type="NCBI Taxonomy" id="183260"/>
    <lineage>
        <taxon>Eukaryota</taxon>
        <taxon>Viridiplantae</taxon>
        <taxon>Streptophyta</taxon>
        <taxon>Embryophyta</taxon>
        <taxon>Tracheophyta</taxon>
        <taxon>Spermatophyta</taxon>
        <taxon>Magnoliopsida</taxon>
        <taxon>eudicotyledons</taxon>
        <taxon>Gunneridae</taxon>
        <taxon>Pentapetalae</taxon>
        <taxon>rosids</taxon>
        <taxon>malvids</taxon>
        <taxon>Malvales</taxon>
        <taxon>Malvaceae</taxon>
        <taxon>Malvoideae</taxon>
        <taxon>Hibiscus</taxon>
    </lineage>
</organism>
<sequence length="129" mass="14905">MSVSIEVLAMAGSDYLEWEEEDDLEFPPPHLLADEEEEGPSEPEIKVTCINYTSHYDLQSKMIALVIVLLIFNFSDKRVMGKKLFQNEYNLHNGEASKVDNRNTMSSNQNNELYCIAFHRPNTYNSRIK</sequence>